<evidence type="ECO:0000256" key="3">
    <source>
        <dbReference type="ARBA" id="ARBA00022490"/>
    </source>
</evidence>
<comment type="subunit">
    <text evidence="8">Monomer.</text>
</comment>
<dbReference type="HAMAP" id="MF_00210">
    <property type="entry name" value="EPSP_synth"/>
    <property type="match status" value="1"/>
</dbReference>
<dbReference type="STRING" id="437022.CC99x_01967"/>
<dbReference type="AlphaFoldDB" id="A0A0Q9YLN4"/>
<dbReference type="PIRSF" id="PIRSF000505">
    <property type="entry name" value="EPSPS"/>
    <property type="match status" value="1"/>
</dbReference>
<gene>
    <name evidence="8 10" type="primary">aroA</name>
    <name evidence="11" type="ORF">CC99x_009050</name>
    <name evidence="10" type="ORF">CC99x_01967</name>
</gene>
<dbReference type="GO" id="GO:0009073">
    <property type="term" value="P:aromatic amino acid family biosynthetic process"/>
    <property type="evidence" value="ECO:0007669"/>
    <property type="project" value="UniProtKB-KW"/>
</dbReference>
<dbReference type="Proteomes" id="UP000051494">
    <property type="component" value="Unassembled WGS sequence"/>
</dbReference>
<protein>
    <recommendedName>
        <fullName evidence="8">3-phosphoshikimate 1-carboxyvinyltransferase</fullName>
        <ecNumber evidence="8">2.5.1.19</ecNumber>
    </recommendedName>
    <alternativeName>
        <fullName evidence="8">5-enolpyruvylshikimate-3-phosphate synthase</fullName>
        <shortName evidence="8">EPSP synthase</shortName>
        <shortName evidence="8">EPSPS</shortName>
    </alternativeName>
</protein>
<comment type="caution">
    <text evidence="8">Lacks conserved residue(s) required for the propagation of feature annotation.</text>
</comment>
<dbReference type="RefSeq" id="WP_057625074.1">
    <property type="nucleotide sequence ID" value="NZ_LKHV02000001.1"/>
</dbReference>
<dbReference type="EMBL" id="LKHV01000011">
    <property type="protein sequence ID" value="KRG17844.1"/>
    <property type="molecule type" value="Genomic_DNA"/>
</dbReference>
<dbReference type="CDD" id="cd01556">
    <property type="entry name" value="EPSP_synthase"/>
    <property type="match status" value="1"/>
</dbReference>
<evidence type="ECO:0000313" key="10">
    <source>
        <dbReference type="EMBL" id="KRG17844.1"/>
    </source>
</evidence>
<feature type="binding site" evidence="8">
    <location>
        <position position="21"/>
    </location>
    <ligand>
        <name>phosphoenolpyruvate</name>
        <dbReference type="ChEBI" id="CHEBI:58702"/>
    </ligand>
</feature>
<feature type="binding site" evidence="8">
    <location>
        <position position="26"/>
    </location>
    <ligand>
        <name>3-phosphoshikimate</name>
        <dbReference type="ChEBI" id="CHEBI:145989"/>
    </ligand>
</feature>
<evidence type="ECO:0000256" key="7">
    <source>
        <dbReference type="ARBA" id="ARBA00044633"/>
    </source>
</evidence>
<organism evidence="10">
    <name type="scientific">Candidatus Berkiella cookevillensis</name>
    <dbReference type="NCBI Taxonomy" id="437022"/>
    <lineage>
        <taxon>Bacteria</taxon>
        <taxon>Pseudomonadati</taxon>
        <taxon>Pseudomonadota</taxon>
        <taxon>Gammaproteobacteria</taxon>
        <taxon>Candidatus Berkiellales</taxon>
        <taxon>Candidatus Berkiellaceae</taxon>
        <taxon>Candidatus Berkiella</taxon>
    </lineage>
</organism>
<comment type="pathway">
    <text evidence="1 8">Metabolic intermediate biosynthesis; chorismate biosynthesis; chorismate from D-erythrose 4-phosphate and phosphoenolpyruvate: step 6/7.</text>
</comment>
<dbReference type="OrthoDB" id="9809920at2"/>
<evidence type="ECO:0000313" key="12">
    <source>
        <dbReference type="Proteomes" id="UP000051494"/>
    </source>
</evidence>
<comment type="function">
    <text evidence="8">Catalyzes the transfer of the enolpyruvyl moiety of phosphoenolpyruvate (PEP) to the 5-hydroxyl of shikimate-3-phosphate (S3P) to produce enolpyruvyl shikimate-3-phosphate and inorganic phosphate.</text>
</comment>
<comment type="caution">
    <text evidence="10">The sequence shown here is derived from an EMBL/GenBank/DDBJ whole genome shotgun (WGS) entry which is preliminary data.</text>
</comment>
<dbReference type="GO" id="GO:0005737">
    <property type="term" value="C:cytoplasm"/>
    <property type="evidence" value="ECO:0007669"/>
    <property type="project" value="UniProtKB-SubCell"/>
</dbReference>
<dbReference type="EC" id="2.5.1.19" evidence="8"/>
<feature type="binding site" evidence="8">
    <location>
        <position position="171"/>
    </location>
    <ligand>
        <name>3-phosphoshikimate</name>
        <dbReference type="ChEBI" id="CHEBI:145989"/>
    </ligand>
</feature>
<dbReference type="SUPFAM" id="SSF55205">
    <property type="entry name" value="EPT/RTPC-like"/>
    <property type="match status" value="1"/>
</dbReference>
<dbReference type="NCBIfam" id="TIGR01356">
    <property type="entry name" value="aroA"/>
    <property type="match status" value="1"/>
</dbReference>
<proteinExistence type="inferred from homology"/>
<reference evidence="10" key="1">
    <citation type="submission" date="2015-09" db="EMBL/GenBank/DDBJ databases">
        <title>Draft Genome Sequences of Two Novel Amoeba-resistant Intranuclear Bacteria, Candidatus Berkiella cookevillensis and Candidatus Berkiella aquae.</title>
        <authorList>
            <person name="Mehari Y.T."/>
            <person name="Arivett B.A."/>
            <person name="Farone A.L."/>
            <person name="Gunderson J.H."/>
            <person name="Farone M.B."/>
        </authorList>
    </citation>
    <scope>NUCLEOTIDE SEQUENCE [LARGE SCALE GENOMIC DNA]</scope>
    <source>
        <strain evidence="10">CC99</strain>
    </source>
</reference>
<feature type="binding site" evidence="8">
    <location>
        <position position="93"/>
    </location>
    <ligand>
        <name>phosphoenolpyruvate</name>
        <dbReference type="ChEBI" id="CHEBI:58702"/>
    </ligand>
</feature>
<dbReference type="InterPro" id="IPR036968">
    <property type="entry name" value="Enolpyruvate_Tfrase_sf"/>
</dbReference>
<keyword evidence="3 8" id="KW-0963">Cytoplasm</keyword>
<feature type="domain" description="Enolpyruvate transferase" evidence="9">
    <location>
        <begin position="8"/>
        <end position="421"/>
    </location>
</feature>
<evidence type="ECO:0000256" key="5">
    <source>
        <dbReference type="ARBA" id="ARBA00022679"/>
    </source>
</evidence>
<dbReference type="GO" id="GO:0003866">
    <property type="term" value="F:3-phosphoshikimate 1-carboxyvinyltransferase activity"/>
    <property type="evidence" value="ECO:0007669"/>
    <property type="project" value="UniProtKB-UniRule"/>
</dbReference>
<accession>A0A0Q9YLN4</accession>
<feature type="binding site" evidence="8">
    <location>
        <position position="173"/>
    </location>
    <ligand>
        <name>3-phosphoshikimate</name>
        <dbReference type="ChEBI" id="CHEBI:145989"/>
    </ligand>
</feature>
<keyword evidence="12" id="KW-1185">Reference proteome</keyword>
<keyword evidence="4 8" id="KW-0028">Amino-acid biosynthesis</keyword>
<keyword evidence="5 8" id="KW-0808">Transferase</keyword>
<feature type="binding site" evidence="8">
    <location>
        <position position="21"/>
    </location>
    <ligand>
        <name>3-phosphoshikimate</name>
        <dbReference type="ChEBI" id="CHEBI:145989"/>
    </ligand>
</feature>
<comment type="catalytic activity">
    <reaction evidence="7">
        <text>3-phosphoshikimate + phosphoenolpyruvate = 5-O-(1-carboxyvinyl)-3-phosphoshikimate + phosphate</text>
        <dbReference type="Rhea" id="RHEA:21256"/>
        <dbReference type="ChEBI" id="CHEBI:43474"/>
        <dbReference type="ChEBI" id="CHEBI:57701"/>
        <dbReference type="ChEBI" id="CHEBI:58702"/>
        <dbReference type="ChEBI" id="CHEBI:145989"/>
        <dbReference type="EC" id="2.5.1.19"/>
    </reaction>
    <physiologicalReaction direction="left-to-right" evidence="7">
        <dbReference type="Rhea" id="RHEA:21257"/>
    </physiologicalReaction>
</comment>
<dbReference type="PATRIC" id="fig|1590042.3.peg.2008"/>
<evidence type="ECO:0000256" key="2">
    <source>
        <dbReference type="ARBA" id="ARBA00009948"/>
    </source>
</evidence>
<comment type="similarity">
    <text evidence="2 8">Belongs to the EPSP synthase family.</text>
</comment>
<dbReference type="PANTHER" id="PTHR21090">
    <property type="entry name" value="AROM/DEHYDROQUINATE SYNTHASE"/>
    <property type="match status" value="1"/>
</dbReference>
<dbReference type="InterPro" id="IPR013792">
    <property type="entry name" value="RNA3'P_cycl/enolpyr_Trfase_a/b"/>
</dbReference>
<feature type="binding site" evidence="8">
    <location>
        <position position="389"/>
    </location>
    <ligand>
        <name>phosphoenolpyruvate</name>
        <dbReference type="ChEBI" id="CHEBI:58702"/>
    </ligand>
</feature>
<dbReference type="EMBL" id="LKHV02000001">
    <property type="protein sequence ID" value="MCS5709049.1"/>
    <property type="molecule type" value="Genomic_DNA"/>
</dbReference>
<reference evidence="11" key="2">
    <citation type="journal article" date="2016" name="Genome Announc.">
        <title>Draft Genome Sequences of Two Novel Amoeba-Resistant Intranuclear Bacteria, 'Candidatus Berkiella cookevillensis' and 'Candidatus Berkiella aquae'.</title>
        <authorList>
            <person name="Mehari Y.T."/>
            <person name="Arivett B.A."/>
            <person name="Farone A.L."/>
            <person name="Gunderson J.H."/>
            <person name="Farone M.B."/>
        </authorList>
    </citation>
    <scope>NUCLEOTIDE SEQUENCE</scope>
    <source>
        <strain evidence="11">CC99</strain>
    </source>
</reference>
<name>A0A0Q9YLN4_9GAMM</name>
<dbReference type="Pfam" id="PF00275">
    <property type="entry name" value="EPSP_synthase"/>
    <property type="match status" value="1"/>
</dbReference>
<dbReference type="InterPro" id="IPR023193">
    <property type="entry name" value="EPSP_synthase_CS"/>
</dbReference>
<dbReference type="PANTHER" id="PTHR21090:SF5">
    <property type="entry name" value="PENTAFUNCTIONAL AROM POLYPEPTIDE"/>
    <property type="match status" value="1"/>
</dbReference>
<comment type="subcellular location">
    <subcellularLocation>
        <location evidence="8">Cytoplasm</location>
    </subcellularLocation>
</comment>
<evidence type="ECO:0000256" key="6">
    <source>
        <dbReference type="ARBA" id="ARBA00023141"/>
    </source>
</evidence>
<feature type="active site" description="Proton acceptor" evidence="8">
    <location>
        <position position="317"/>
    </location>
</feature>
<evidence type="ECO:0000256" key="1">
    <source>
        <dbReference type="ARBA" id="ARBA00004811"/>
    </source>
</evidence>
<evidence type="ECO:0000259" key="9">
    <source>
        <dbReference type="Pfam" id="PF00275"/>
    </source>
</evidence>
<feature type="binding site" evidence="8">
    <location>
        <position position="348"/>
    </location>
    <ligand>
        <name>phosphoenolpyruvate</name>
        <dbReference type="ChEBI" id="CHEBI:58702"/>
    </ligand>
</feature>
<dbReference type="PROSITE" id="PS00104">
    <property type="entry name" value="EPSP_SYNTHASE_1"/>
    <property type="match status" value="1"/>
</dbReference>
<feature type="binding site" evidence="8">
    <location>
        <position position="121"/>
    </location>
    <ligand>
        <name>phosphoenolpyruvate</name>
        <dbReference type="ChEBI" id="CHEBI:58702"/>
    </ligand>
</feature>
<dbReference type="UniPathway" id="UPA00053">
    <property type="reaction ID" value="UER00089"/>
</dbReference>
<feature type="binding site" evidence="8">
    <location>
        <position position="317"/>
    </location>
    <ligand>
        <name>3-phosphoshikimate</name>
        <dbReference type="ChEBI" id="CHEBI:145989"/>
    </ligand>
</feature>
<dbReference type="PROSITE" id="PS00885">
    <property type="entry name" value="EPSP_SYNTHASE_2"/>
    <property type="match status" value="1"/>
</dbReference>
<feature type="binding site" evidence="8">
    <location>
        <position position="173"/>
    </location>
    <ligand>
        <name>phosphoenolpyruvate</name>
        <dbReference type="ChEBI" id="CHEBI:58702"/>
    </ligand>
</feature>
<dbReference type="InterPro" id="IPR001986">
    <property type="entry name" value="Enolpyruvate_Tfrase_dom"/>
</dbReference>
<dbReference type="GO" id="GO:0009423">
    <property type="term" value="P:chorismate biosynthetic process"/>
    <property type="evidence" value="ECO:0007669"/>
    <property type="project" value="UniProtKB-UniRule"/>
</dbReference>
<dbReference type="FunFam" id="3.65.10.10:FF:000005">
    <property type="entry name" value="3-phosphoshikimate 1-carboxyvinyltransferase"/>
    <property type="match status" value="1"/>
</dbReference>
<evidence type="ECO:0000256" key="8">
    <source>
        <dbReference type="HAMAP-Rule" id="MF_00210"/>
    </source>
</evidence>
<dbReference type="InterPro" id="IPR006264">
    <property type="entry name" value="EPSP_synthase"/>
</dbReference>
<feature type="binding site" evidence="8">
    <location>
        <position position="344"/>
    </location>
    <ligand>
        <name>3-phosphoshikimate</name>
        <dbReference type="ChEBI" id="CHEBI:145989"/>
    </ligand>
</feature>
<evidence type="ECO:0000256" key="4">
    <source>
        <dbReference type="ARBA" id="ARBA00022605"/>
    </source>
</evidence>
<dbReference type="GO" id="GO:0008652">
    <property type="term" value="P:amino acid biosynthetic process"/>
    <property type="evidence" value="ECO:0007669"/>
    <property type="project" value="UniProtKB-KW"/>
</dbReference>
<sequence length="439" mass="47121">MKFIVLPGGSLQGEVVVAGDKSISHRAVILGAISQGVTTISNFLSSEDCLHTVSVCRALGVQIEQHEDQLRIEGVGLHGLCAPSQPLDFGNAGTGIRLVCGLLAGQNFSTTLQGDASLNQRPMRRVVNPLRQMGAQISGQQPNNSEEIFPPLVISPVRHLTGIEYALPVPSAQIKSCLLLAGLYANGSTTIIETKKSRDHSERMLAQFGAHIETTDRTVKLTSTELTACHVDIPNDISSAAFFLVGAAMHIGSHILLKNVGINPTRMGVVHILRKMGAKIEIKNVKNTPEPTADIEVKGTQLIGIEVPQEWVVDAIDEFPILFVAASCAKGTTVFKGLHELRVKESDRIAAMSEGLKKLGVVLEIFADGLMIQGSTILGGELESFGDHRVAMALTMASLFASAPIVINNCDPIKTSFPQFRKIANTLGLQIEEKAFEEL</sequence>
<feature type="binding site" evidence="8">
    <location>
        <position position="22"/>
    </location>
    <ligand>
        <name>3-phosphoshikimate</name>
        <dbReference type="ChEBI" id="CHEBI:145989"/>
    </ligand>
</feature>
<evidence type="ECO:0000313" key="11">
    <source>
        <dbReference type="EMBL" id="MCS5709049.1"/>
    </source>
</evidence>
<dbReference type="Gene3D" id="3.65.10.10">
    <property type="entry name" value="Enolpyruvate transferase domain"/>
    <property type="match status" value="2"/>
</dbReference>
<keyword evidence="6 8" id="KW-0057">Aromatic amino acid biosynthesis</keyword>
<reference evidence="11" key="3">
    <citation type="submission" date="2021-06" db="EMBL/GenBank/DDBJ databases">
        <title>Genomic Description and Analysis of Intracellular Bacteria, Candidatus Berkiella cookevillensis and Candidatus Berkiella aquae.</title>
        <authorList>
            <person name="Kidane D.T."/>
            <person name="Mehari Y.T."/>
            <person name="Rice F.C."/>
            <person name="Arivett B.A."/>
            <person name="Farone A.L."/>
            <person name="Berk S.G."/>
            <person name="Farone M.B."/>
        </authorList>
    </citation>
    <scope>NUCLEOTIDE SEQUENCE</scope>
    <source>
        <strain evidence="11">CC99</strain>
    </source>
</reference>